<accession>A0A9N7YQK7</accession>
<proteinExistence type="predicted"/>
<gene>
    <name evidence="2" type="ORF">PLEPLA_LOCUS21907</name>
</gene>
<feature type="compositionally biased region" description="Basic and acidic residues" evidence="1">
    <location>
        <begin position="22"/>
        <end position="33"/>
    </location>
</feature>
<name>A0A9N7YQK7_PLEPL</name>
<feature type="region of interest" description="Disordered" evidence="1">
    <location>
        <begin position="330"/>
        <end position="352"/>
    </location>
</feature>
<evidence type="ECO:0000313" key="2">
    <source>
        <dbReference type="EMBL" id="CAB1433816.1"/>
    </source>
</evidence>
<protein>
    <submittedName>
        <fullName evidence="2">Uncharacterized protein</fullName>
    </submittedName>
</protein>
<feature type="compositionally biased region" description="Pro residues" evidence="1">
    <location>
        <begin position="183"/>
        <end position="193"/>
    </location>
</feature>
<feature type="compositionally biased region" description="Polar residues" evidence="1">
    <location>
        <begin position="151"/>
        <end position="173"/>
    </location>
</feature>
<feature type="region of interest" description="Disordered" evidence="1">
    <location>
        <begin position="151"/>
        <end position="205"/>
    </location>
</feature>
<evidence type="ECO:0000313" key="3">
    <source>
        <dbReference type="Proteomes" id="UP001153269"/>
    </source>
</evidence>
<dbReference type="Proteomes" id="UP001153269">
    <property type="component" value="Unassembled WGS sequence"/>
</dbReference>
<feature type="region of interest" description="Disordered" evidence="1">
    <location>
        <begin position="1"/>
        <end position="59"/>
    </location>
</feature>
<feature type="compositionally biased region" description="Basic and acidic residues" evidence="1">
    <location>
        <begin position="196"/>
        <end position="205"/>
    </location>
</feature>
<keyword evidence="3" id="KW-1185">Reference proteome</keyword>
<sequence>MRCFNAPGGEPQRRVPGYPPGEPRRSAGTETGRHQQGGRGGGTSREGGGATQDGSRSGPLRWLTAKLAPLLNISGSPRRTIHRTRTRKPRRRAISAVPTKVPTLADTQTEVHLLAERAREVRCCDAGRGAPGKQADLNASVMGEIAAPVTLHSTDINRSSQDTQRQPRASQTEPVRHGAGVGRPPPSRPPPHPRSGRRDTHPHAGKELMRGALGVHRGRRGALSRRCSWLRAAIQCERAADDSRAIEGGTVSLGTAEHRATDRAEQQQEEGGETSMTRSSFNRMIVSGAASIWGELSRGVDCLRIGTATSSQQGGDRADVLRTCNFRHTPRRPAAMTPRKTHSASVMRSVGV</sequence>
<reference evidence="2" key="1">
    <citation type="submission" date="2020-03" db="EMBL/GenBank/DDBJ databases">
        <authorList>
            <person name="Weist P."/>
        </authorList>
    </citation>
    <scope>NUCLEOTIDE SEQUENCE</scope>
</reference>
<comment type="caution">
    <text evidence="2">The sequence shown here is derived from an EMBL/GenBank/DDBJ whole genome shotgun (WGS) entry which is preliminary data.</text>
</comment>
<evidence type="ECO:0000256" key="1">
    <source>
        <dbReference type="SAM" id="MobiDB-lite"/>
    </source>
</evidence>
<feature type="compositionally biased region" description="Gly residues" evidence="1">
    <location>
        <begin position="35"/>
        <end position="51"/>
    </location>
</feature>
<dbReference type="EMBL" id="CADEAL010001602">
    <property type="protein sequence ID" value="CAB1433816.1"/>
    <property type="molecule type" value="Genomic_DNA"/>
</dbReference>
<dbReference type="AlphaFoldDB" id="A0A9N7YQK7"/>
<feature type="compositionally biased region" description="Basic and acidic residues" evidence="1">
    <location>
        <begin position="257"/>
        <end position="266"/>
    </location>
</feature>
<organism evidence="2 3">
    <name type="scientific">Pleuronectes platessa</name>
    <name type="common">European plaice</name>
    <dbReference type="NCBI Taxonomy" id="8262"/>
    <lineage>
        <taxon>Eukaryota</taxon>
        <taxon>Metazoa</taxon>
        <taxon>Chordata</taxon>
        <taxon>Craniata</taxon>
        <taxon>Vertebrata</taxon>
        <taxon>Euteleostomi</taxon>
        <taxon>Actinopterygii</taxon>
        <taxon>Neopterygii</taxon>
        <taxon>Teleostei</taxon>
        <taxon>Neoteleostei</taxon>
        <taxon>Acanthomorphata</taxon>
        <taxon>Carangaria</taxon>
        <taxon>Pleuronectiformes</taxon>
        <taxon>Pleuronectoidei</taxon>
        <taxon>Pleuronectidae</taxon>
        <taxon>Pleuronectes</taxon>
    </lineage>
</organism>
<feature type="region of interest" description="Disordered" evidence="1">
    <location>
        <begin position="257"/>
        <end position="280"/>
    </location>
</feature>